<evidence type="ECO:0008006" key="4">
    <source>
        <dbReference type="Google" id="ProtNLM"/>
    </source>
</evidence>
<proteinExistence type="predicted"/>
<evidence type="ECO:0000313" key="2">
    <source>
        <dbReference type="EMBL" id="KAJ8886705.1"/>
    </source>
</evidence>
<reference evidence="2 3" key="1">
    <citation type="submission" date="2023-02" db="EMBL/GenBank/DDBJ databases">
        <title>LHISI_Scaffold_Assembly.</title>
        <authorList>
            <person name="Stuart O.P."/>
            <person name="Cleave R."/>
            <person name="Magrath M.J.L."/>
            <person name="Mikheyev A.S."/>
        </authorList>
    </citation>
    <scope>NUCLEOTIDE SEQUENCE [LARGE SCALE GENOMIC DNA]</scope>
    <source>
        <strain evidence="2">Daus_M_001</strain>
        <tissue evidence="2">Leg muscle</tissue>
    </source>
</reference>
<evidence type="ECO:0000256" key="1">
    <source>
        <dbReference type="SAM" id="MobiDB-lite"/>
    </source>
</evidence>
<feature type="region of interest" description="Disordered" evidence="1">
    <location>
        <begin position="61"/>
        <end position="101"/>
    </location>
</feature>
<organism evidence="2 3">
    <name type="scientific">Dryococelus australis</name>
    <dbReference type="NCBI Taxonomy" id="614101"/>
    <lineage>
        <taxon>Eukaryota</taxon>
        <taxon>Metazoa</taxon>
        <taxon>Ecdysozoa</taxon>
        <taxon>Arthropoda</taxon>
        <taxon>Hexapoda</taxon>
        <taxon>Insecta</taxon>
        <taxon>Pterygota</taxon>
        <taxon>Neoptera</taxon>
        <taxon>Polyneoptera</taxon>
        <taxon>Phasmatodea</taxon>
        <taxon>Verophasmatodea</taxon>
        <taxon>Anareolatae</taxon>
        <taxon>Phasmatidae</taxon>
        <taxon>Eurycanthinae</taxon>
        <taxon>Dryococelus</taxon>
    </lineage>
</organism>
<dbReference type="EMBL" id="JARBHB010000004">
    <property type="protein sequence ID" value="KAJ8886705.1"/>
    <property type="molecule type" value="Genomic_DNA"/>
</dbReference>
<comment type="caution">
    <text evidence="2">The sequence shown here is derived from an EMBL/GenBank/DDBJ whole genome shotgun (WGS) entry which is preliminary data.</text>
</comment>
<name>A0ABQ9HRE1_9NEOP</name>
<dbReference type="Proteomes" id="UP001159363">
    <property type="component" value="Chromosome X"/>
</dbReference>
<protein>
    <recommendedName>
        <fullName evidence="4">Polyprotein</fullName>
    </recommendedName>
</protein>
<accession>A0ABQ9HRE1</accession>
<dbReference type="CDD" id="cd09272">
    <property type="entry name" value="RNase_HI_RT_Ty1"/>
    <property type="match status" value="1"/>
</dbReference>
<sequence>MVGNAYNGYRHFDMDQKKIVVPRYVRFLEVGNVMPVTPAHVKDETFEEVDTPKQDVQELAEWNSEGEDTKSPGQDITPSGKGSKDSEVLSPPNGSTRKSARYGSDGAIVDAFVDTDFANDPQDRKSVRGFFIRVFGNYVTWKIKKPPWQPISKVQFVLFKDNQSCIKMASTFETKCSKHVSVKNHFVKDLVQNKVLKLVYVDTHNQVADVLTKALPSSKFQVCVTGLGIKKWGGRDAEKGNFYV</sequence>
<gene>
    <name evidence="2" type="ORF">PR048_012917</name>
</gene>
<evidence type="ECO:0000313" key="3">
    <source>
        <dbReference type="Proteomes" id="UP001159363"/>
    </source>
</evidence>
<keyword evidence="3" id="KW-1185">Reference proteome</keyword>